<gene>
    <name evidence="3" type="ORF">F5050DRAFT_1780757</name>
</gene>
<keyword evidence="4" id="KW-1185">Reference proteome</keyword>
<feature type="compositionally biased region" description="Low complexity" evidence="1">
    <location>
        <begin position="273"/>
        <end position="284"/>
    </location>
</feature>
<accession>A0ABQ8Q4A6</accession>
<feature type="compositionally biased region" description="Low complexity" evidence="1">
    <location>
        <begin position="32"/>
        <end position="62"/>
    </location>
</feature>
<organism evidence="3 4">
    <name type="scientific">Lentinula boryana</name>
    <dbReference type="NCBI Taxonomy" id="40481"/>
    <lineage>
        <taxon>Eukaryota</taxon>
        <taxon>Fungi</taxon>
        <taxon>Dikarya</taxon>
        <taxon>Basidiomycota</taxon>
        <taxon>Agaricomycotina</taxon>
        <taxon>Agaricomycetes</taxon>
        <taxon>Agaricomycetidae</taxon>
        <taxon>Agaricales</taxon>
        <taxon>Marasmiineae</taxon>
        <taxon>Omphalotaceae</taxon>
        <taxon>Lentinula</taxon>
    </lineage>
</organism>
<feature type="region of interest" description="Disordered" evidence="1">
    <location>
        <begin position="186"/>
        <end position="205"/>
    </location>
</feature>
<evidence type="ECO:0000313" key="3">
    <source>
        <dbReference type="EMBL" id="KAJ3993595.1"/>
    </source>
</evidence>
<sequence length="303" mass="31899">MQLRLSFVLLGIATAALSRPIVVSQTIPTALSSTTTTSAPASTLTSTLNSLSTPPPTLLSTPDFDARQISDPYLEDRSLDLDALYIREIPSNSASSLDSRVVKDPSSEIAQSYANTHTSMDTRAEIHGNVASDGYLSKRDVFEWFGKKAGQVTHNPAIEQIGGGFKTLGGEIRNEAKGMSQHAKAGFNEGAGAGAPPQSRQLSDPVVETRDLVEQAQHIEDKENQMKNGASNLKSMITNPFHKAHDQMTAGLQNVENSAKQHATAAANSVKNAGAGAWRGAEGAVSGAKQGYQEGANGGDPAT</sequence>
<evidence type="ECO:0000256" key="2">
    <source>
        <dbReference type="SAM" id="SignalP"/>
    </source>
</evidence>
<feature type="signal peptide" evidence="2">
    <location>
        <begin position="1"/>
        <end position="18"/>
    </location>
</feature>
<reference evidence="3" key="1">
    <citation type="submission" date="2022-08" db="EMBL/GenBank/DDBJ databases">
        <authorList>
            <consortium name="DOE Joint Genome Institute"/>
            <person name="Min B."/>
            <person name="Riley R."/>
            <person name="Sierra-Patev S."/>
            <person name="Naranjo-Ortiz M."/>
            <person name="Looney B."/>
            <person name="Konkel Z."/>
            <person name="Slot J.C."/>
            <person name="Sakamoto Y."/>
            <person name="Steenwyk J.L."/>
            <person name="Rokas A."/>
            <person name="Carro J."/>
            <person name="Camarero S."/>
            <person name="Ferreira P."/>
            <person name="Molpeceres G."/>
            <person name="Ruiz-Duenas F.J."/>
            <person name="Serrano A."/>
            <person name="Henrissat B."/>
            <person name="Drula E."/>
            <person name="Hughes K.W."/>
            <person name="Mata J.L."/>
            <person name="Ishikawa N.K."/>
            <person name="Vargas-Isla R."/>
            <person name="Ushijima S."/>
            <person name="Smith C.A."/>
            <person name="Ahrendt S."/>
            <person name="Andreopoulos W."/>
            <person name="He G."/>
            <person name="Labutti K."/>
            <person name="Lipzen A."/>
            <person name="Ng V."/>
            <person name="Sandor L."/>
            <person name="Barry K."/>
            <person name="Martinez A.T."/>
            <person name="Xiao Y."/>
            <person name="Gibbons J.G."/>
            <person name="Terashima K."/>
            <person name="Hibbett D.S."/>
            <person name="Grigoriev I.V."/>
        </authorList>
    </citation>
    <scope>NUCLEOTIDE SEQUENCE</scope>
    <source>
        <strain evidence="3">TFB10827</strain>
    </source>
</reference>
<name>A0ABQ8Q4A6_9AGAR</name>
<feature type="chain" id="PRO_5046221967" evidence="2">
    <location>
        <begin position="19"/>
        <end position="303"/>
    </location>
</feature>
<protein>
    <submittedName>
        <fullName evidence="3">Uncharacterized protein</fullName>
    </submittedName>
</protein>
<proteinExistence type="predicted"/>
<keyword evidence="2" id="KW-0732">Signal</keyword>
<evidence type="ECO:0000313" key="4">
    <source>
        <dbReference type="Proteomes" id="UP001163828"/>
    </source>
</evidence>
<dbReference type="Proteomes" id="UP001163828">
    <property type="component" value="Unassembled WGS sequence"/>
</dbReference>
<evidence type="ECO:0000256" key="1">
    <source>
        <dbReference type="SAM" id="MobiDB-lite"/>
    </source>
</evidence>
<feature type="region of interest" description="Disordered" evidence="1">
    <location>
        <begin position="32"/>
        <end position="64"/>
    </location>
</feature>
<comment type="caution">
    <text evidence="3">The sequence shown here is derived from an EMBL/GenBank/DDBJ whole genome shotgun (WGS) entry which is preliminary data.</text>
</comment>
<feature type="region of interest" description="Disordered" evidence="1">
    <location>
        <begin position="273"/>
        <end position="303"/>
    </location>
</feature>
<dbReference type="EMBL" id="MU790755">
    <property type="protein sequence ID" value="KAJ3993595.1"/>
    <property type="molecule type" value="Genomic_DNA"/>
</dbReference>